<feature type="transmembrane region" description="Helical" evidence="1">
    <location>
        <begin position="93"/>
        <end position="109"/>
    </location>
</feature>
<dbReference type="GO" id="GO:0052621">
    <property type="term" value="F:diguanylate cyclase activity"/>
    <property type="evidence" value="ECO:0007669"/>
    <property type="project" value="TreeGrafter"/>
</dbReference>
<feature type="transmembrane region" description="Helical" evidence="1">
    <location>
        <begin position="6"/>
        <end position="26"/>
    </location>
</feature>
<sequence>MMLDTGTLRVALALVDLTLLLLFYFITFRRTRSAYSGWWCMALLLFLVGNAAYMLSGTAYQAWANPAGNVLLVTGAASIWAGGRSLRAPALPLWQLAAGPAITAVASVLDHPATNVWAGGPVYLALMAILIGLGSRELFLLERGYSRVHRPLAVGAGILAVFYLGRLVAFLADGPDGAVFAAAFGSAPMTVFTAVTLVVASFTMAELSYEQQTTDLRARATVDGLTGLLNRSAFLDLAENELRRLRGTGTTASVILADLDHFKAINDQFGHPAGDTALQAFARACAGTVRSTDLVGRYGGEEFILLLPGVTPERAREIAADISTRLQQSGSEIIPRLPTVSYGIAAADAGPGSLDAAVASADAALYQAKTLGRDRAVLASGGGARK</sequence>
<reference evidence="3 4" key="1">
    <citation type="submission" date="2018-10" db="EMBL/GenBank/DDBJ databases">
        <title>Genomic Encyclopedia of Type Strains, Phase IV (KMG-IV): sequencing the most valuable type-strain genomes for metagenomic binning, comparative biology and taxonomic classification.</title>
        <authorList>
            <person name="Goeker M."/>
        </authorList>
    </citation>
    <scope>NUCLEOTIDE SEQUENCE [LARGE SCALE GENOMIC DNA]</scope>
    <source>
        <strain evidence="3 4">DSM 25586</strain>
    </source>
</reference>
<organism evidence="3 4">
    <name type="scientific">Arthrobacter oryzae</name>
    <dbReference type="NCBI Taxonomy" id="409290"/>
    <lineage>
        <taxon>Bacteria</taxon>
        <taxon>Bacillati</taxon>
        <taxon>Actinomycetota</taxon>
        <taxon>Actinomycetes</taxon>
        <taxon>Micrococcales</taxon>
        <taxon>Micrococcaceae</taxon>
        <taxon>Arthrobacter</taxon>
    </lineage>
</organism>
<dbReference type="Proteomes" id="UP000276055">
    <property type="component" value="Unassembled WGS sequence"/>
</dbReference>
<feature type="transmembrane region" description="Helical" evidence="1">
    <location>
        <begin position="121"/>
        <end position="140"/>
    </location>
</feature>
<evidence type="ECO:0000256" key="1">
    <source>
        <dbReference type="SAM" id="Phobius"/>
    </source>
</evidence>
<dbReference type="SUPFAM" id="SSF55073">
    <property type="entry name" value="Nucleotide cyclase"/>
    <property type="match status" value="1"/>
</dbReference>
<dbReference type="InterPro" id="IPR000160">
    <property type="entry name" value="GGDEF_dom"/>
</dbReference>
<dbReference type="AlphaFoldDB" id="A0A495EV31"/>
<feature type="transmembrane region" description="Helical" evidence="1">
    <location>
        <begin position="62"/>
        <end position="81"/>
    </location>
</feature>
<name>A0A495EV31_9MICC</name>
<dbReference type="PANTHER" id="PTHR45138:SF9">
    <property type="entry name" value="DIGUANYLATE CYCLASE DGCM-RELATED"/>
    <property type="match status" value="1"/>
</dbReference>
<evidence type="ECO:0000259" key="2">
    <source>
        <dbReference type="PROSITE" id="PS50887"/>
    </source>
</evidence>
<feature type="transmembrane region" description="Helical" evidence="1">
    <location>
        <begin position="152"/>
        <end position="172"/>
    </location>
</feature>
<keyword evidence="1" id="KW-0812">Transmembrane</keyword>
<feature type="transmembrane region" description="Helical" evidence="1">
    <location>
        <begin position="38"/>
        <end position="56"/>
    </location>
</feature>
<dbReference type="SMART" id="SM00267">
    <property type="entry name" value="GGDEF"/>
    <property type="match status" value="1"/>
</dbReference>
<feature type="transmembrane region" description="Helical" evidence="1">
    <location>
        <begin position="178"/>
        <end position="202"/>
    </location>
</feature>
<proteinExistence type="predicted"/>
<dbReference type="InterPro" id="IPR029787">
    <property type="entry name" value="Nucleotide_cyclase"/>
</dbReference>
<gene>
    <name evidence="3" type="ORF">C8D78_1789</name>
</gene>
<dbReference type="PANTHER" id="PTHR45138">
    <property type="entry name" value="REGULATORY COMPONENTS OF SENSORY TRANSDUCTION SYSTEM"/>
    <property type="match status" value="1"/>
</dbReference>
<evidence type="ECO:0000313" key="4">
    <source>
        <dbReference type="Proteomes" id="UP000276055"/>
    </source>
</evidence>
<keyword evidence="1" id="KW-1133">Transmembrane helix</keyword>
<dbReference type="FunFam" id="3.30.70.270:FF:000001">
    <property type="entry name" value="Diguanylate cyclase domain protein"/>
    <property type="match status" value="1"/>
</dbReference>
<dbReference type="EMBL" id="RBIR01000003">
    <property type="protein sequence ID" value="RKR19977.1"/>
    <property type="molecule type" value="Genomic_DNA"/>
</dbReference>
<dbReference type="CDD" id="cd01949">
    <property type="entry name" value="GGDEF"/>
    <property type="match status" value="1"/>
</dbReference>
<dbReference type="Pfam" id="PF00990">
    <property type="entry name" value="GGDEF"/>
    <property type="match status" value="1"/>
</dbReference>
<dbReference type="Gene3D" id="3.30.70.270">
    <property type="match status" value="1"/>
</dbReference>
<keyword evidence="1" id="KW-0472">Membrane</keyword>
<evidence type="ECO:0000313" key="3">
    <source>
        <dbReference type="EMBL" id="RKR19977.1"/>
    </source>
</evidence>
<comment type="caution">
    <text evidence="3">The sequence shown here is derived from an EMBL/GenBank/DDBJ whole genome shotgun (WGS) entry which is preliminary data.</text>
</comment>
<feature type="domain" description="GGDEF" evidence="2">
    <location>
        <begin position="250"/>
        <end position="381"/>
    </location>
</feature>
<dbReference type="OrthoDB" id="23692at2"/>
<dbReference type="RefSeq" id="WP_120952528.1">
    <property type="nucleotide sequence ID" value="NZ_RBIR01000003.1"/>
</dbReference>
<dbReference type="InterPro" id="IPR043128">
    <property type="entry name" value="Rev_trsase/Diguanyl_cyclase"/>
</dbReference>
<dbReference type="PROSITE" id="PS50887">
    <property type="entry name" value="GGDEF"/>
    <property type="match status" value="1"/>
</dbReference>
<dbReference type="InterPro" id="IPR050469">
    <property type="entry name" value="Diguanylate_Cyclase"/>
</dbReference>
<dbReference type="NCBIfam" id="TIGR00254">
    <property type="entry name" value="GGDEF"/>
    <property type="match status" value="1"/>
</dbReference>
<protein>
    <submittedName>
        <fullName evidence="3">Diguanylate cyclase (GGDEF)-like protein</fullName>
    </submittedName>
</protein>
<accession>A0A495EV31</accession>